<dbReference type="SUPFAM" id="SSF55874">
    <property type="entry name" value="ATPase domain of HSP90 chaperone/DNA topoisomerase II/histidine kinase"/>
    <property type="match status" value="1"/>
</dbReference>
<gene>
    <name evidence="6" type="ORF">HJG59_008679</name>
</gene>
<evidence type="ECO:0000256" key="1">
    <source>
        <dbReference type="ARBA" id="ARBA00008239"/>
    </source>
</evidence>
<comment type="caution">
    <text evidence="6">The sequence shown here is derived from an EMBL/GenBank/DDBJ whole genome shotgun (WGS) entry which is preliminary data.</text>
</comment>
<dbReference type="InterPro" id="IPR020575">
    <property type="entry name" value="Hsp90_N"/>
</dbReference>
<evidence type="ECO:0000256" key="5">
    <source>
        <dbReference type="SAM" id="MobiDB-lite"/>
    </source>
</evidence>
<dbReference type="GO" id="GO:0140662">
    <property type="term" value="F:ATP-dependent protein folding chaperone"/>
    <property type="evidence" value="ECO:0007669"/>
    <property type="project" value="InterPro"/>
</dbReference>
<dbReference type="InterPro" id="IPR036890">
    <property type="entry name" value="HATPase_C_sf"/>
</dbReference>
<comment type="similarity">
    <text evidence="1">Belongs to the heat shock protein 90 family.</text>
</comment>
<protein>
    <submittedName>
        <fullName evidence="6">Uncharacterized protein</fullName>
    </submittedName>
</protein>
<organism evidence="6 7">
    <name type="scientific">Molossus molossus</name>
    <name type="common">Pallas' mastiff bat</name>
    <name type="synonym">Vespertilio molossus</name>
    <dbReference type="NCBI Taxonomy" id="27622"/>
    <lineage>
        <taxon>Eukaryota</taxon>
        <taxon>Metazoa</taxon>
        <taxon>Chordata</taxon>
        <taxon>Craniata</taxon>
        <taxon>Vertebrata</taxon>
        <taxon>Euteleostomi</taxon>
        <taxon>Mammalia</taxon>
        <taxon>Eutheria</taxon>
        <taxon>Laurasiatheria</taxon>
        <taxon>Chiroptera</taxon>
        <taxon>Yangochiroptera</taxon>
        <taxon>Molossidae</taxon>
        <taxon>Molossus</taxon>
    </lineage>
</organism>
<evidence type="ECO:0000256" key="3">
    <source>
        <dbReference type="ARBA" id="ARBA00022840"/>
    </source>
</evidence>
<dbReference type="GO" id="GO:0051082">
    <property type="term" value="F:unfolded protein binding"/>
    <property type="evidence" value="ECO:0007669"/>
    <property type="project" value="InterPro"/>
</dbReference>
<keyword evidence="2" id="KW-0547">Nucleotide-binding</keyword>
<evidence type="ECO:0000313" key="6">
    <source>
        <dbReference type="EMBL" id="KAF6437964.1"/>
    </source>
</evidence>
<name>A0A7J8ER72_MOLMO</name>
<dbReference type="PANTHER" id="PTHR11528">
    <property type="entry name" value="HEAT SHOCK PROTEIN 90 FAMILY MEMBER"/>
    <property type="match status" value="1"/>
</dbReference>
<keyword evidence="4" id="KW-0143">Chaperone</keyword>
<dbReference type="GO" id="GO:0005524">
    <property type="term" value="F:ATP binding"/>
    <property type="evidence" value="ECO:0007669"/>
    <property type="project" value="UniProtKB-KW"/>
</dbReference>
<accession>A0A7J8ER72</accession>
<keyword evidence="7" id="KW-1185">Reference proteome</keyword>
<dbReference type="EMBL" id="JACASF010000013">
    <property type="protein sequence ID" value="KAF6437964.1"/>
    <property type="molecule type" value="Genomic_DNA"/>
</dbReference>
<evidence type="ECO:0000256" key="2">
    <source>
        <dbReference type="ARBA" id="ARBA00022741"/>
    </source>
</evidence>
<dbReference type="Gene3D" id="3.30.565.10">
    <property type="entry name" value="Histidine kinase-like ATPase, C-terminal domain"/>
    <property type="match status" value="1"/>
</dbReference>
<dbReference type="InParanoid" id="A0A7J8ER72"/>
<dbReference type="Proteomes" id="UP000550707">
    <property type="component" value="Unassembled WGS sequence"/>
</dbReference>
<proteinExistence type="inferred from homology"/>
<feature type="compositionally biased region" description="Basic and acidic residues" evidence="5">
    <location>
        <begin position="112"/>
        <end position="131"/>
    </location>
</feature>
<evidence type="ECO:0000256" key="4">
    <source>
        <dbReference type="ARBA" id="ARBA00023186"/>
    </source>
</evidence>
<dbReference type="GO" id="GO:0016887">
    <property type="term" value="F:ATP hydrolysis activity"/>
    <property type="evidence" value="ECO:0007669"/>
    <property type="project" value="InterPro"/>
</dbReference>
<sequence length="151" mass="17004">MSSPKPQGCTLTLVDTNIGITKADLISNLGTIAKSDTKAFMEGLQTGVDISMIRQFSVGSYSAYLVAENVVVSIKHNDDAWESFARVPSWWSWPCPEKEQQKEINDDDAEEEKGQKEEEDKNDEEKPKIEEVDSDEEDDSAKDKKKENKED</sequence>
<keyword evidence="3" id="KW-0067">ATP-binding</keyword>
<reference evidence="6 7" key="1">
    <citation type="journal article" date="2020" name="Nature">
        <title>Six reference-quality genomes reveal evolution of bat adaptations.</title>
        <authorList>
            <person name="Jebb D."/>
            <person name="Huang Z."/>
            <person name="Pippel M."/>
            <person name="Hughes G.M."/>
            <person name="Lavrichenko K."/>
            <person name="Devanna P."/>
            <person name="Winkler S."/>
            <person name="Jermiin L.S."/>
            <person name="Skirmuntt E.C."/>
            <person name="Katzourakis A."/>
            <person name="Burkitt-Gray L."/>
            <person name="Ray D.A."/>
            <person name="Sullivan K.A.M."/>
            <person name="Roscito J.G."/>
            <person name="Kirilenko B.M."/>
            <person name="Davalos L.M."/>
            <person name="Corthals A.P."/>
            <person name="Power M.L."/>
            <person name="Jones G."/>
            <person name="Ransome R.D."/>
            <person name="Dechmann D.K.N."/>
            <person name="Locatelli A.G."/>
            <person name="Puechmaille S.J."/>
            <person name="Fedrigo O."/>
            <person name="Jarvis E.D."/>
            <person name="Hiller M."/>
            <person name="Vernes S.C."/>
            <person name="Myers E.W."/>
            <person name="Teeling E.C."/>
        </authorList>
    </citation>
    <scope>NUCLEOTIDE SEQUENCE [LARGE SCALE GENOMIC DNA]</scope>
    <source>
        <strain evidence="6">MMolMol1</strain>
        <tissue evidence="6">Muscle</tissue>
    </source>
</reference>
<dbReference type="PRINTS" id="PR00775">
    <property type="entry name" value="HEATSHOCK90"/>
</dbReference>
<feature type="compositionally biased region" description="Basic and acidic residues" evidence="5">
    <location>
        <begin position="141"/>
        <end position="151"/>
    </location>
</feature>
<feature type="region of interest" description="Disordered" evidence="5">
    <location>
        <begin position="95"/>
        <end position="151"/>
    </location>
</feature>
<dbReference type="InterPro" id="IPR001404">
    <property type="entry name" value="Hsp90_fam"/>
</dbReference>
<dbReference type="AlphaFoldDB" id="A0A7J8ER72"/>
<evidence type="ECO:0000313" key="7">
    <source>
        <dbReference type="Proteomes" id="UP000550707"/>
    </source>
</evidence>